<keyword evidence="4" id="KW-1185">Reference proteome</keyword>
<dbReference type="STRING" id="44941.A0A397VBA3"/>
<gene>
    <name evidence="3" type="ORF">C2G38_2245224</name>
</gene>
<protein>
    <submittedName>
        <fullName evidence="3">Uncharacterized protein</fullName>
    </submittedName>
</protein>
<keyword evidence="2" id="KW-0812">Transmembrane</keyword>
<evidence type="ECO:0000313" key="4">
    <source>
        <dbReference type="Proteomes" id="UP000266673"/>
    </source>
</evidence>
<dbReference type="OrthoDB" id="2443197at2759"/>
<dbReference type="EMBL" id="QKWP01000482">
    <property type="protein sequence ID" value="RIB19312.1"/>
    <property type="molecule type" value="Genomic_DNA"/>
</dbReference>
<sequence length="181" mass="21212">MLDNRRTIPVYKTSFVDALQNFLANLFFFALTVVSLVMSFTNKKKKPTTSKIPATKESSRQSRSRKNKQWQKWNYDHALDMEFNSLRLGNVIHQQEKKPTTSKIPATKESYPNHTHYVGDRNKIAKMLKIILNYTIVKYLDNFEVLRKMKIYGIPDDRELIFGKFMENEGASLQSFPLQKL</sequence>
<evidence type="ECO:0000256" key="1">
    <source>
        <dbReference type="SAM" id="MobiDB-lite"/>
    </source>
</evidence>
<proteinExistence type="predicted"/>
<dbReference type="AlphaFoldDB" id="A0A397VBA3"/>
<name>A0A397VBA3_9GLOM</name>
<organism evidence="3 4">
    <name type="scientific">Gigaspora rosea</name>
    <dbReference type="NCBI Taxonomy" id="44941"/>
    <lineage>
        <taxon>Eukaryota</taxon>
        <taxon>Fungi</taxon>
        <taxon>Fungi incertae sedis</taxon>
        <taxon>Mucoromycota</taxon>
        <taxon>Glomeromycotina</taxon>
        <taxon>Glomeromycetes</taxon>
        <taxon>Diversisporales</taxon>
        <taxon>Gigasporaceae</taxon>
        <taxon>Gigaspora</taxon>
    </lineage>
</organism>
<keyword evidence="2" id="KW-1133">Transmembrane helix</keyword>
<evidence type="ECO:0000313" key="3">
    <source>
        <dbReference type="EMBL" id="RIB19312.1"/>
    </source>
</evidence>
<reference evidence="3 4" key="1">
    <citation type="submission" date="2018-06" db="EMBL/GenBank/DDBJ databases">
        <title>Comparative genomics reveals the genomic features of Rhizophagus irregularis, R. cerebriforme, R. diaphanum and Gigaspora rosea, and their symbiotic lifestyle signature.</title>
        <authorList>
            <person name="Morin E."/>
            <person name="San Clemente H."/>
            <person name="Chen E.C.H."/>
            <person name="De La Providencia I."/>
            <person name="Hainaut M."/>
            <person name="Kuo A."/>
            <person name="Kohler A."/>
            <person name="Murat C."/>
            <person name="Tang N."/>
            <person name="Roy S."/>
            <person name="Loubradou J."/>
            <person name="Henrissat B."/>
            <person name="Grigoriev I.V."/>
            <person name="Corradi N."/>
            <person name="Roux C."/>
            <person name="Martin F.M."/>
        </authorList>
    </citation>
    <scope>NUCLEOTIDE SEQUENCE [LARGE SCALE GENOMIC DNA]</scope>
    <source>
        <strain evidence="3 4">DAOM 194757</strain>
    </source>
</reference>
<feature type="region of interest" description="Disordered" evidence="1">
    <location>
        <begin position="46"/>
        <end position="69"/>
    </location>
</feature>
<evidence type="ECO:0000256" key="2">
    <source>
        <dbReference type="SAM" id="Phobius"/>
    </source>
</evidence>
<accession>A0A397VBA3</accession>
<comment type="caution">
    <text evidence="3">The sequence shown here is derived from an EMBL/GenBank/DDBJ whole genome shotgun (WGS) entry which is preliminary data.</text>
</comment>
<keyword evidence="2" id="KW-0472">Membrane</keyword>
<dbReference type="Proteomes" id="UP000266673">
    <property type="component" value="Unassembled WGS sequence"/>
</dbReference>
<feature type="transmembrane region" description="Helical" evidence="2">
    <location>
        <begin position="22"/>
        <end position="41"/>
    </location>
</feature>